<dbReference type="Pfam" id="PF04199">
    <property type="entry name" value="Cyclase"/>
    <property type="match status" value="1"/>
</dbReference>
<sequence>MIAEITYKNRKITIDLNKPVDLSIPLRDGAKNPLVWYQNPPKMTPVRQDEDTYLVEQGAAVNFRDIYFNPHAHGTHTECYGHIAEEIYSVNKALNTSFFMAKVVSLVPETHGDDLVFSKKQLVRNLRPGETQALIVRTLPNTSKKKTRDYNHTNWPYFLEEAARYLRESGISHLLVDLPSVDKEHDDGHLLAHKAFWNYPNTPRRSATITELIYVPNKVKDGFYMLNLQIAPFENDATPSKPIIFELDKVIVQS</sequence>
<dbReference type="Gene3D" id="3.50.30.50">
    <property type="entry name" value="Putative cyclase"/>
    <property type="match status" value="1"/>
</dbReference>
<protein>
    <submittedName>
        <fullName evidence="1">Cyclase family protein</fullName>
    </submittedName>
</protein>
<evidence type="ECO:0000313" key="2">
    <source>
        <dbReference type="Proteomes" id="UP001500507"/>
    </source>
</evidence>
<dbReference type="EMBL" id="BAAAFG010000015">
    <property type="protein sequence ID" value="GAA0872452.1"/>
    <property type="molecule type" value="Genomic_DNA"/>
</dbReference>
<dbReference type="Proteomes" id="UP001500507">
    <property type="component" value="Unassembled WGS sequence"/>
</dbReference>
<dbReference type="InterPro" id="IPR007325">
    <property type="entry name" value="KFase/CYL"/>
</dbReference>
<comment type="caution">
    <text evidence="1">The sequence shown here is derived from an EMBL/GenBank/DDBJ whole genome shotgun (WGS) entry which is preliminary data.</text>
</comment>
<dbReference type="InterPro" id="IPR037175">
    <property type="entry name" value="KFase_sf"/>
</dbReference>
<keyword evidence="2" id="KW-1185">Reference proteome</keyword>
<accession>A0ABP3XVR0</accession>
<dbReference type="SUPFAM" id="SSF102198">
    <property type="entry name" value="Putative cyclase"/>
    <property type="match status" value="1"/>
</dbReference>
<proteinExistence type="predicted"/>
<reference evidence="2" key="1">
    <citation type="journal article" date="2019" name="Int. J. Syst. Evol. Microbiol.">
        <title>The Global Catalogue of Microorganisms (GCM) 10K type strain sequencing project: providing services to taxonomists for standard genome sequencing and annotation.</title>
        <authorList>
            <consortium name="The Broad Institute Genomics Platform"/>
            <consortium name="The Broad Institute Genome Sequencing Center for Infectious Disease"/>
            <person name="Wu L."/>
            <person name="Ma J."/>
        </authorList>
    </citation>
    <scope>NUCLEOTIDE SEQUENCE [LARGE SCALE GENOMIC DNA]</scope>
    <source>
        <strain evidence="2">JCM 16082</strain>
    </source>
</reference>
<name>A0ABP3XVR0_9FLAO</name>
<evidence type="ECO:0000313" key="1">
    <source>
        <dbReference type="EMBL" id="GAA0872452.1"/>
    </source>
</evidence>
<organism evidence="1 2">
    <name type="scientific">Gangjinia marincola</name>
    <dbReference type="NCBI Taxonomy" id="578463"/>
    <lineage>
        <taxon>Bacteria</taxon>
        <taxon>Pseudomonadati</taxon>
        <taxon>Bacteroidota</taxon>
        <taxon>Flavobacteriia</taxon>
        <taxon>Flavobacteriales</taxon>
        <taxon>Flavobacteriaceae</taxon>
        <taxon>Gangjinia</taxon>
    </lineage>
</organism>
<dbReference type="RefSeq" id="WP_343765824.1">
    <property type="nucleotide sequence ID" value="NZ_BAAAFG010000015.1"/>
</dbReference>
<gene>
    <name evidence="1" type="ORF">GCM10009117_15990</name>
</gene>